<dbReference type="Proteomes" id="UP001152795">
    <property type="component" value="Unassembled WGS sequence"/>
</dbReference>
<protein>
    <submittedName>
        <fullName evidence="1">Uncharacterized protein</fullName>
    </submittedName>
</protein>
<comment type="caution">
    <text evidence="1">The sequence shown here is derived from an EMBL/GenBank/DDBJ whole genome shotgun (WGS) entry which is preliminary data.</text>
</comment>
<feature type="non-terminal residue" evidence="1">
    <location>
        <position position="112"/>
    </location>
</feature>
<evidence type="ECO:0000313" key="1">
    <source>
        <dbReference type="EMBL" id="CAB4014351.1"/>
    </source>
</evidence>
<reference evidence="1" key="1">
    <citation type="submission" date="2020-04" db="EMBL/GenBank/DDBJ databases">
        <authorList>
            <person name="Alioto T."/>
            <person name="Alioto T."/>
            <person name="Gomez Garrido J."/>
        </authorList>
    </citation>
    <scope>NUCLEOTIDE SEQUENCE</scope>
    <source>
        <strain evidence="1">A484AB</strain>
    </source>
</reference>
<name>A0A6S7JBF0_PARCT</name>
<feature type="non-terminal residue" evidence="1">
    <location>
        <position position="1"/>
    </location>
</feature>
<gene>
    <name evidence="1" type="ORF">PACLA_8A019895</name>
</gene>
<evidence type="ECO:0000313" key="2">
    <source>
        <dbReference type="Proteomes" id="UP001152795"/>
    </source>
</evidence>
<dbReference type="AlphaFoldDB" id="A0A6S7JBF0"/>
<dbReference type="EMBL" id="CACRXK020008265">
    <property type="protein sequence ID" value="CAB4014351.1"/>
    <property type="molecule type" value="Genomic_DNA"/>
</dbReference>
<organism evidence="1 2">
    <name type="scientific">Paramuricea clavata</name>
    <name type="common">Red gorgonian</name>
    <name type="synonym">Violescent sea-whip</name>
    <dbReference type="NCBI Taxonomy" id="317549"/>
    <lineage>
        <taxon>Eukaryota</taxon>
        <taxon>Metazoa</taxon>
        <taxon>Cnidaria</taxon>
        <taxon>Anthozoa</taxon>
        <taxon>Octocorallia</taxon>
        <taxon>Malacalcyonacea</taxon>
        <taxon>Plexauridae</taxon>
        <taxon>Paramuricea</taxon>
    </lineage>
</organism>
<proteinExistence type="predicted"/>
<accession>A0A6S7JBF0</accession>
<keyword evidence="2" id="KW-1185">Reference proteome</keyword>
<sequence>THFNILEKNFRQSIDLQSRASLKRATRIIRRCFRHYTRGSSTIYANAPNRFTNALSFVFILVPHHKAVQGLLAAAQAGNAPFPCPTPEDFTRQWYRTIFNTQSVVGQHYCPP</sequence>